<dbReference type="PANTHER" id="PTHR33377:SF99">
    <property type="entry name" value="OSJNBB0004G23.8-LIKE PROTEIN"/>
    <property type="match status" value="1"/>
</dbReference>
<feature type="region of interest" description="Disordered" evidence="2">
    <location>
        <begin position="84"/>
        <end position="105"/>
    </location>
</feature>
<dbReference type="Gramene" id="Dexi8B01G0012660.1">
    <property type="protein sequence ID" value="Dexi8B01G0012660.1:cds"/>
    <property type="gene ID" value="Dexi8B01G0012660"/>
</dbReference>
<dbReference type="EMBL" id="JACEFO010001828">
    <property type="protein sequence ID" value="KAF8700136.1"/>
    <property type="molecule type" value="Genomic_DNA"/>
</dbReference>
<evidence type="ECO:0000256" key="2">
    <source>
        <dbReference type="SAM" id="MobiDB-lite"/>
    </source>
</evidence>
<dbReference type="OrthoDB" id="713468at2759"/>
<dbReference type="AlphaFoldDB" id="A0A835BPU5"/>
<evidence type="ECO:0000313" key="3">
    <source>
        <dbReference type="EMBL" id="KAF8700136.1"/>
    </source>
</evidence>
<proteinExistence type="predicted"/>
<keyword evidence="4" id="KW-1185">Reference proteome</keyword>
<sequence>MAEIVSSAVTQEAVHQVLDKLKERYEHNSDAKDRMERMEMAHVRLEAALEASCQWSVTSAPLLRWRSKLKRAAQECDHTLRRCRRRSQEEEGEKRRRAAAGSPSLLTRVSRAATSFISSISGSGDDDDKVLLRSWGSASLIPRAVYTSLDEVDGRGCEDQAYSAAKSGLALREIMLPKAVDCLRKDVAATSYQALWKSKHGRAYLQVEKTSWRSTAPINEGARQGKKIKAWKSGISEFISSWIVHTPAELQASAVDWMQKQRRSPLPLIWKRKTTSCIHDCPFRPLSLQDFKSLASKIKSRSAFHALRA</sequence>
<accession>A0A835BPU5</accession>
<protein>
    <submittedName>
        <fullName evidence="3">Uncharacterized protein</fullName>
    </submittedName>
</protein>
<dbReference type="PANTHER" id="PTHR33377">
    <property type="entry name" value="OS10G0134700 PROTEIN-RELATED"/>
    <property type="match status" value="1"/>
</dbReference>
<keyword evidence="1" id="KW-0175">Coiled coil</keyword>
<feature type="coiled-coil region" evidence="1">
    <location>
        <begin position="18"/>
        <end position="48"/>
    </location>
</feature>
<organism evidence="3 4">
    <name type="scientific">Digitaria exilis</name>
    <dbReference type="NCBI Taxonomy" id="1010633"/>
    <lineage>
        <taxon>Eukaryota</taxon>
        <taxon>Viridiplantae</taxon>
        <taxon>Streptophyta</taxon>
        <taxon>Embryophyta</taxon>
        <taxon>Tracheophyta</taxon>
        <taxon>Spermatophyta</taxon>
        <taxon>Magnoliopsida</taxon>
        <taxon>Liliopsida</taxon>
        <taxon>Poales</taxon>
        <taxon>Poaceae</taxon>
        <taxon>PACMAD clade</taxon>
        <taxon>Panicoideae</taxon>
        <taxon>Panicodae</taxon>
        <taxon>Paniceae</taxon>
        <taxon>Anthephorinae</taxon>
        <taxon>Digitaria</taxon>
    </lineage>
</organism>
<evidence type="ECO:0000313" key="4">
    <source>
        <dbReference type="Proteomes" id="UP000636709"/>
    </source>
</evidence>
<gene>
    <name evidence="3" type="ORF">HU200_034502</name>
</gene>
<feature type="compositionally biased region" description="Basic and acidic residues" evidence="2">
    <location>
        <begin position="84"/>
        <end position="94"/>
    </location>
</feature>
<comment type="caution">
    <text evidence="3">The sequence shown here is derived from an EMBL/GenBank/DDBJ whole genome shotgun (WGS) entry which is preliminary data.</text>
</comment>
<evidence type="ECO:0000256" key="1">
    <source>
        <dbReference type="SAM" id="Coils"/>
    </source>
</evidence>
<name>A0A835BPU5_9POAL</name>
<dbReference type="Proteomes" id="UP000636709">
    <property type="component" value="Unassembled WGS sequence"/>
</dbReference>
<reference evidence="3" key="1">
    <citation type="submission" date="2020-07" db="EMBL/GenBank/DDBJ databases">
        <title>Genome sequence and genetic diversity analysis of an under-domesticated orphan crop, white fonio (Digitaria exilis).</title>
        <authorList>
            <person name="Bennetzen J.L."/>
            <person name="Chen S."/>
            <person name="Ma X."/>
            <person name="Wang X."/>
            <person name="Yssel A.E.J."/>
            <person name="Chaluvadi S.R."/>
            <person name="Johnson M."/>
            <person name="Gangashetty P."/>
            <person name="Hamidou F."/>
            <person name="Sanogo M.D."/>
            <person name="Zwaenepoel A."/>
            <person name="Wallace J."/>
            <person name="Van De Peer Y."/>
            <person name="Van Deynze A."/>
        </authorList>
    </citation>
    <scope>NUCLEOTIDE SEQUENCE</scope>
    <source>
        <tissue evidence="3">Leaves</tissue>
    </source>
</reference>